<sequence length="84" mass="9558">MERPIGAHSAAFQILLNLHRQNSGIYLLDHTVPGWPLLASVSFMAFMDPVMMKRLRVNASDVGTSSDNTIPRGQLQNTYWWWCP</sequence>
<evidence type="ECO:0000313" key="2">
    <source>
        <dbReference type="Proteomes" id="UP000321570"/>
    </source>
</evidence>
<dbReference type="EMBL" id="CABIJS010000692">
    <property type="protein sequence ID" value="VUZ55403.1"/>
    <property type="molecule type" value="Genomic_DNA"/>
</dbReference>
<gene>
    <name evidence="1" type="ORF">WMSIL1_LOCUS13250</name>
</gene>
<name>A0A564Z8Q9_HYMDI</name>
<protein>
    <submittedName>
        <fullName evidence="1">Uncharacterized protein</fullName>
    </submittedName>
</protein>
<evidence type="ECO:0000313" key="1">
    <source>
        <dbReference type="EMBL" id="VUZ55403.1"/>
    </source>
</evidence>
<accession>A0A564Z8Q9</accession>
<keyword evidence="2" id="KW-1185">Reference proteome</keyword>
<dbReference type="AlphaFoldDB" id="A0A564Z8Q9"/>
<proteinExistence type="predicted"/>
<dbReference type="Proteomes" id="UP000321570">
    <property type="component" value="Unassembled WGS sequence"/>
</dbReference>
<feature type="non-terminal residue" evidence="1">
    <location>
        <position position="84"/>
    </location>
</feature>
<organism evidence="1 2">
    <name type="scientific">Hymenolepis diminuta</name>
    <name type="common">Rat tapeworm</name>
    <dbReference type="NCBI Taxonomy" id="6216"/>
    <lineage>
        <taxon>Eukaryota</taxon>
        <taxon>Metazoa</taxon>
        <taxon>Spiralia</taxon>
        <taxon>Lophotrochozoa</taxon>
        <taxon>Platyhelminthes</taxon>
        <taxon>Cestoda</taxon>
        <taxon>Eucestoda</taxon>
        <taxon>Cyclophyllidea</taxon>
        <taxon>Hymenolepididae</taxon>
        <taxon>Hymenolepis</taxon>
    </lineage>
</organism>
<reference evidence="1 2" key="1">
    <citation type="submission" date="2019-07" db="EMBL/GenBank/DDBJ databases">
        <authorList>
            <person name="Jastrzebski P J."/>
            <person name="Paukszto L."/>
            <person name="Jastrzebski P J."/>
        </authorList>
    </citation>
    <scope>NUCLEOTIDE SEQUENCE [LARGE SCALE GENOMIC DNA]</scope>
    <source>
        <strain evidence="1 2">WMS-il1</strain>
    </source>
</reference>